<comment type="caution">
    <text evidence="2">The sequence shown here is derived from an EMBL/GenBank/DDBJ whole genome shotgun (WGS) entry which is preliminary data.</text>
</comment>
<name>A0A1L8RGN9_9ENTE</name>
<proteinExistence type="predicted"/>
<gene>
    <name evidence="2" type="ORF">RU97_GL001554</name>
</gene>
<evidence type="ECO:0000313" key="3">
    <source>
        <dbReference type="Proteomes" id="UP000181884"/>
    </source>
</evidence>
<dbReference type="InterPro" id="IPR014922">
    <property type="entry name" value="YdhG-like"/>
</dbReference>
<dbReference type="SUPFAM" id="SSF159888">
    <property type="entry name" value="YdhG-like"/>
    <property type="match status" value="1"/>
</dbReference>
<dbReference type="EMBL" id="JXKH01000003">
    <property type="protein sequence ID" value="OJG18936.1"/>
    <property type="molecule type" value="Genomic_DNA"/>
</dbReference>
<organism evidence="2 3">
    <name type="scientific">Enterococcus canis</name>
    <dbReference type="NCBI Taxonomy" id="214095"/>
    <lineage>
        <taxon>Bacteria</taxon>
        <taxon>Bacillati</taxon>
        <taxon>Bacillota</taxon>
        <taxon>Bacilli</taxon>
        <taxon>Lactobacillales</taxon>
        <taxon>Enterococcaceae</taxon>
        <taxon>Enterococcus</taxon>
    </lineage>
</organism>
<evidence type="ECO:0000259" key="1">
    <source>
        <dbReference type="Pfam" id="PF08818"/>
    </source>
</evidence>
<reference evidence="2 3" key="1">
    <citation type="submission" date="2014-12" db="EMBL/GenBank/DDBJ databases">
        <title>Draft genome sequences of 29 type strains of Enterococci.</title>
        <authorList>
            <person name="Zhong Z."/>
            <person name="Sun Z."/>
            <person name="Liu W."/>
            <person name="Zhang W."/>
            <person name="Zhang H."/>
        </authorList>
    </citation>
    <scope>NUCLEOTIDE SEQUENCE [LARGE SCALE GENOMIC DNA]</scope>
    <source>
        <strain evidence="2 3">DSM 17029</strain>
    </source>
</reference>
<evidence type="ECO:0000313" key="2">
    <source>
        <dbReference type="EMBL" id="OJG18936.1"/>
    </source>
</evidence>
<sequence length="117" mass="13268">MEMIKITDYLAQVAPEHQALMEELYHYLQSLMPVGVTETISYQMPAFYLGKPVVYFAAAKKHWGLYPTPGPIAHFAEELAKYPTSKGAIRFSYTEPLPKELLAKIVSYRLTEIKAAN</sequence>
<accession>A0A1L8RGN9</accession>
<feature type="domain" description="YdhG-like" evidence="1">
    <location>
        <begin position="17"/>
        <end position="108"/>
    </location>
</feature>
<dbReference type="AlphaFoldDB" id="A0A1L8RGN9"/>
<dbReference type="Proteomes" id="UP000181884">
    <property type="component" value="Unassembled WGS sequence"/>
</dbReference>
<dbReference type="STRING" id="214095.RU97_GL001554"/>
<dbReference type="Gene3D" id="3.90.1150.200">
    <property type="match status" value="1"/>
</dbReference>
<keyword evidence="3" id="KW-1185">Reference proteome</keyword>
<protein>
    <recommendedName>
        <fullName evidence="1">YdhG-like domain-containing protein</fullName>
    </recommendedName>
</protein>
<dbReference type="Pfam" id="PF08818">
    <property type="entry name" value="DUF1801"/>
    <property type="match status" value="1"/>
</dbReference>